<protein>
    <submittedName>
        <fullName evidence="3">PEP-CTERM sorting domain-containing protein</fullName>
    </submittedName>
</protein>
<accession>A0ABT5KG34</accession>
<gene>
    <name evidence="3" type="ORF">PRZ03_12285</name>
</gene>
<dbReference type="InterPro" id="IPR013424">
    <property type="entry name" value="Ice-binding_C"/>
</dbReference>
<feature type="domain" description="Ice-binding protein C-terminal" evidence="2">
    <location>
        <begin position="1016"/>
        <end position="1038"/>
    </location>
</feature>
<evidence type="ECO:0000313" key="4">
    <source>
        <dbReference type="Proteomes" id="UP001221189"/>
    </source>
</evidence>
<keyword evidence="1" id="KW-0732">Signal</keyword>
<dbReference type="RefSeq" id="WP_273600562.1">
    <property type="nucleotide sequence ID" value="NZ_JAQQXT010000007.1"/>
</dbReference>
<dbReference type="Proteomes" id="UP001221189">
    <property type="component" value="Unassembled WGS sequence"/>
</dbReference>
<sequence>MNKPTLHLRHSSRAAGMPRPLPLCLAIAVLCSAGLADAADLTWKGGKTNGIDSLTGRMSVGKNWTPVAQPVSGDTLRFGSSSYTTVVNDLANRTYNQISFDTGASAYTLQGVGNNIWLTNGIVNRSSNVQVFDWSNTAGFIITANQTWDGGTAGMTITGGMDQQRDLTLSNKVVYKNLDSTSISDDPNSTVSLTINSASSYSTGGSLTLGGGFPTSNGTINVRGKDSSFIVGTDLLLGSAGTGTLLIDSGASASSNGLIMGMGTSGTAKLTVDGGKSSFSTGNASYNNSDLIVSGGGTFTATGNMGAFILDSSNSVTVKDTGTLFKVGQGFGLGTRGNGLMQVSNGATADINILEMGSSIYGGFGVLEATGHGSIVKAQTVSGSAGLLNVSKGAKFQVTDWMKIGQAGDASFVAAVGDGLLSVSNTLTVGSGGAGRLDILGAGLVDAGQLVIGNLGVVNLQGGTLKMGSLSMGGALNWESGTLNFGGNIKSSDIAFLGGAPLLTAGKTLKGDGEIRVSPGYSLGLSGGNLQALSFVIDAQGAATVSSFSKLSAANISNQGSLTLAGGRIEGALLNNAEMLGSGTIAGTGGFRNNGYFEQTGFLELSNSGSNENTGSWNLQKGKTLTLWDSTLSNGGTMNFDAAKVEAAGAKGGSFVNAAGGTITGNGSISAPFQNDGRLIVQGGSFALAYTLKNNGQILLNSIDASVTGNTITNSGRIEGLGQISNSINNLGTINAKGGTLTLSSTLSNSSGGIVSASRDATIFAAKGMTPNAGKIQLSGGTLDNGGFALTNASGGTISGYGDLRSGLLSNNGKILLSGGNSTIYADILSTAASQIILSGNSNSTFYGNVDVQSGAELRVSTGSVATFFGTVQQRTGAKFSGAGAKRFEGTLTVGASPGLGSDEGDVEFGDSSTYLAEIGGITACTLRCGSDEAFKNSSFDKYIVAGNLSLNGTLKLTSWNGFVAQKGQSFDLLDWGTLTGTFADIDATGFKLAAGTQLDYSQLYTSGEIRVMAAPVPEPETYALLLAGLGLLAWRRRKFG</sequence>
<keyword evidence="4" id="KW-1185">Reference proteome</keyword>
<dbReference type="NCBIfam" id="TIGR02595">
    <property type="entry name" value="PEP_CTERM"/>
    <property type="match status" value="1"/>
</dbReference>
<evidence type="ECO:0000259" key="2">
    <source>
        <dbReference type="Pfam" id="PF07589"/>
    </source>
</evidence>
<feature type="signal peptide" evidence="1">
    <location>
        <begin position="1"/>
        <end position="38"/>
    </location>
</feature>
<comment type="caution">
    <text evidence="3">The sequence shown here is derived from an EMBL/GenBank/DDBJ whole genome shotgun (WGS) entry which is preliminary data.</text>
</comment>
<name>A0ABT5KG34_9BURK</name>
<organism evidence="3 4">
    <name type="scientific">Roseateles albus</name>
    <dbReference type="NCBI Taxonomy" id="2987525"/>
    <lineage>
        <taxon>Bacteria</taxon>
        <taxon>Pseudomonadati</taxon>
        <taxon>Pseudomonadota</taxon>
        <taxon>Betaproteobacteria</taxon>
        <taxon>Burkholderiales</taxon>
        <taxon>Sphaerotilaceae</taxon>
        <taxon>Roseateles</taxon>
    </lineage>
</organism>
<dbReference type="InterPro" id="IPR030895">
    <property type="entry name" value="T5SS_PEPC_rpt"/>
</dbReference>
<feature type="chain" id="PRO_5045917901" evidence="1">
    <location>
        <begin position="39"/>
        <end position="1041"/>
    </location>
</feature>
<evidence type="ECO:0000256" key="1">
    <source>
        <dbReference type="SAM" id="SignalP"/>
    </source>
</evidence>
<dbReference type="Pfam" id="PF07589">
    <property type="entry name" value="PEP-CTERM"/>
    <property type="match status" value="1"/>
</dbReference>
<dbReference type="NCBIfam" id="TIGR04393">
    <property type="entry name" value="rpt_T5SS_PEPC"/>
    <property type="match status" value="1"/>
</dbReference>
<proteinExistence type="predicted"/>
<dbReference type="EMBL" id="JAQQXT010000007">
    <property type="protein sequence ID" value="MDC8772352.1"/>
    <property type="molecule type" value="Genomic_DNA"/>
</dbReference>
<evidence type="ECO:0000313" key="3">
    <source>
        <dbReference type="EMBL" id="MDC8772352.1"/>
    </source>
</evidence>
<reference evidence="3 4" key="1">
    <citation type="submission" date="2022-10" db="EMBL/GenBank/DDBJ databases">
        <title>Paucibacter sp. hw1 Genome sequencing.</title>
        <authorList>
            <person name="Park S."/>
        </authorList>
    </citation>
    <scope>NUCLEOTIDE SEQUENCE [LARGE SCALE GENOMIC DNA]</scope>
    <source>
        <strain evidence="4">hw1</strain>
    </source>
</reference>